<sequence length="774" mass="80576">MKRLIGTALLLVSVSAMAAPGTHRPATFQQRAIAQLGGVELRQMPAVNSAALRLEDARNTGRTGPRRFAKPLDVNMTPLDAGIWEELDAGHMVWRLRIASRDARSLNFGFSQYHMPQGGYLLVYPANQSTRDLRTLNEYTAADNKPHGQLWTAIVPGSEAVIEAVVPRDKVGQFKLRLSKVNHDYLGFLNVAKDDKIGGDTSGACNVDVACPDGDGHRDQIRGVGAYTRAGVDYCSGSLINNAANNRKMYFLTANHCSMNTASDAASIVVYWNFQNTFCRTPGSSASGGVGDGRLDQNQGGAQFRATSAASDFTLLELDTPANPTYNLYWSGWDRSTGDFSGALGIHHPAVAEKRISISTSATTTTSYNNPTVPGNGSHIHVFWQATGGITEGGSSGSPLFSPQNRIIGQLHGGPSSCSATGGNRSDYYGRLSVSWTGGGTSATRLSNWLDPAGSGVMTLDGLDNGGGGNSAPVANFTSSVSGLTVAFTDTSTDSDGTIASRSWNFGDSTTSTATNPSKTYSVAGTYTVTLTVTDNGGATNTRTASVTVGSTGGTVLTNGVAKTGIAGAAGSSQTFTLAVPAGASNLKFVSASGTGDADLYVKFGSAPTTTVYDCKSEGSTNAETCNIATAQAGTYYVLIKGYAAFSGLSLTGSYTTGGGGTQTYSNGTDFTIADNTTVDSPITVSGRTGNAPSNASVTVAIVHTYIGDLKVDLVAPDGSLYNIHNRTGTSTDNINKTVTLNLSTEALNGTWKLRVNDNAGGDTGKIDSWSVTF</sequence>
<dbReference type="InterPro" id="IPR008979">
    <property type="entry name" value="Galactose-bd-like_sf"/>
</dbReference>
<gene>
    <name evidence="8" type="ORF">I8J32_008255</name>
</gene>
<evidence type="ECO:0000259" key="5">
    <source>
        <dbReference type="PROSITE" id="PS50093"/>
    </source>
</evidence>
<dbReference type="Gene3D" id="2.40.10.10">
    <property type="entry name" value="Trypsin-like serine proteases"/>
    <property type="match status" value="2"/>
</dbReference>
<keyword evidence="9" id="KW-1185">Reference proteome</keyword>
<dbReference type="PANTHER" id="PTHR36234">
    <property type="entry name" value="LYSYL ENDOPEPTIDASE"/>
    <property type="match status" value="1"/>
</dbReference>
<feature type="signal peptide" evidence="4">
    <location>
        <begin position="1"/>
        <end position="18"/>
    </location>
</feature>
<protein>
    <submittedName>
        <fullName evidence="8">Proprotein convertase P-domain-containing protein</fullName>
    </submittedName>
</protein>
<dbReference type="KEGG" id="lsf:I8J32_008255"/>
<dbReference type="Pfam" id="PF04151">
    <property type="entry name" value="PPC"/>
    <property type="match status" value="1"/>
</dbReference>
<dbReference type="Pfam" id="PF18911">
    <property type="entry name" value="PKD_4"/>
    <property type="match status" value="1"/>
</dbReference>
<dbReference type="InterPro" id="IPR035986">
    <property type="entry name" value="PKD_dom_sf"/>
</dbReference>
<reference evidence="8 9" key="1">
    <citation type="submission" date="2021-03" db="EMBL/GenBank/DDBJ databases">
        <title>Lysobacter sp. nov. isolated from soil of gangwondo yeongwol, south Korea.</title>
        <authorList>
            <person name="Kim K.R."/>
            <person name="Kim K.H."/>
            <person name="Jeon C.O."/>
        </authorList>
    </citation>
    <scope>NUCLEOTIDE SEQUENCE [LARGE SCALE GENOMIC DNA]</scope>
    <source>
        <strain evidence="8 9">R19</strain>
    </source>
</reference>
<dbReference type="FunFam" id="2.60.120.260:FF:000149">
    <property type="entry name" value="Leupeptin-inactivating enzyme 1"/>
    <property type="match status" value="1"/>
</dbReference>
<dbReference type="Proteomes" id="UP000639274">
    <property type="component" value="Chromosome"/>
</dbReference>
<evidence type="ECO:0000313" key="9">
    <source>
        <dbReference type="Proteomes" id="UP000639274"/>
    </source>
</evidence>
<dbReference type="GO" id="GO:0006508">
    <property type="term" value="P:proteolysis"/>
    <property type="evidence" value="ECO:0007669"/>
    <property type="project" value="UniProtKB-KW"/>
</dbReference>
<dbReference type="AlphaFoldDB" id="A0A975ATX7"/>
<evidence type="ECO:0000259" key="7">
    <source>
        <dbReference type="PROSITE" id="PS51829"/>
    </source>
</evidence>
<organism evidence="8 9">
    <name type="scientific">Agrilutibacter solisilvae</name>
    <dbReference type="NCBI Taxonomy" id="2763317"/>
    <lineage>
        <taxon>Bacteria</taxon>
        <taxon>Pseudomonadati</taxon>
        <taxon>Pseudomonadota</taxon>
        <taxon>Gammaproteobacteria</taxon>
        <taxon>Lysobacterales</taxon>
        <taxon>Lysobacteraceae</taxon>
        <taxon>Agrilutibacter</taxon>
    </lineage>
</organism>
<dbReference type="CDD" id="cd00146">
    <property type="entry name" value="PKD"/>
    <property type="match status" value="1"/>
</dbReference>
<keyword evidence="3" id="KW-0378">Hydrolase</keyword>
<evidence type="ECO:0000259" key="6">
    <source>
        <dbReference type="PROSITE" id="PS50240"/>
    </source>
</evidence>
<dbReference type="PROSITE" id="PS50093">
    <property type="entry name" value="PKD"/>
    <property type="match status" value="1"/>
</dbReference>
<dbReference type="InterPro" id="IPR013783">
    <property type="entry name" value="Ig-like_fold"/>
</dbReference>
<keyword evidence="4" id="KW-0732">Signal</keyword>
<dbReference type="Gene3D" id="2.60.120.260">
    <property type="entry name" value="Galactose-binding domain-like"/>
    <property type="match status" value="1"/>
</dbReference>
<feature type="chain" id="PRO_5037686241" evidence="4">
    <location>
        <begin position="19"/>
        <end position="774"/>
    </location>
</feature>
<accession>A0A975ATX7</accession>
<dbReference type="InterPro" id="IPR009003">
    <property type="entry name" value="Peptidase_S1_PA"/>
</dbReference>
<evidence type="ECO:0000256" key="3">
    <source>
        <dbReference type="ARBA" id="ARBA00022801"/>
    </source>
</evidence>
<comment type="cofactor">
    <cofactor evidence="1">
        <name>Ca(2+)</name>
        <dbReference type="ChEBI" id="CHEBI:29108"/>
    </cofactor>
</comment>
<evidence type="ECO:0000313" key="8">
    <source>
        <dbReference type="EMBL" id="QSX79808.1"/>
    </source>
</evidence>
<dbReference type="Gene3D" id="2.60.40.10">
    <property type="entry name" value="Immunoglobulins"/>
    <property type="match status" value="1"/>
</dbReference>
<feature type="domain" description="P/Homo B" evidence="7">
    <location>
        <begin position="660"/>
        <end position="774"/>
    </location>
</feature>
<dbReference type="PANTHER" id="PTHR36234:SF5">
    <property type="entry name" value="LYSYL ENDOPEPTIDASE"/>
    <property type="match status" value="1"/>
</dbReference>
<dbReference type="PROSITE" id="PS50240">
    <property type="entry name" value="TRYPSIN_DOM"/>
    <property type="match status" value="1"/>
</dbReference>
<dbReference type="InterPro" id="IPR007280">
    <property type="entry name" value="Peptidase_C_arc/bac"/>
</dbReference>
<dbReference type="PROSITE" id="PS51829">
    <property type="entry name" value="P_HOMO_B"/>
    <property type="match status" value="1"/>
</dbReference>
<dbReference type="Gene3D" id="2.60.120.380">
    <property type="match status" value="1"/>
</dbReference>
<keyword evidence="2" id="KW-0645">Protease</keyword>
<dbReference type="Pfam" id="PF01483">
    <property type="entry name" value="P_proprotein"/>
    <property type="match status" value="1"/>
</dbReference>
<dbReference type="InterPro" id="IPR002884">
    <property type="entry name" value="P_dom"/>
</dbReference>
<dbReference type="GO" id="GO:0004252">
    <property type="term" value="F:serine-type endopeptidase activity"/>
    <property type="evidence" value="ECO:0007669"/>
    <property type="project" value="InterPro"/>
</dbReference>
<dbReference type="SUPFAM" id="SSF50494">
    <property type="entry name" value="Trypsin-like serine proteases"/>
    <property type="match status" value="1"/>
</dbReference>
<dbReference type="EMBL" id="CP071518">
    <property type="protein sequence ID" value="QSX79808.1"/>
    <property type="molecule type" value="Genomic_DNA"/>
</dbReference>
<evidence type="ECO:0000256" key="4">
    <source>
        <dbReference type="SAM" id="SignalP"/>
    </source>
</evidence>
<evidence type="ECO:0000256" key="2">
    <source>
        <dbReference type="ARBA" id="ARBA00022670"/>
    </source>
</evidence>
<feature type="domain" description="PKD" evidence="5">
    <location>
        <begin position="469"/>
        <end position="556"/>
    </location>
</feature>
<dbReference type="InterPro" id="IPR022409">
    <property type="entry name" value="PKD/Chitinase_dom"/>
</dbReference>
<feature type="domain" description="Peptidase S1" evidence="6">
    <location>
        <begin position="154"/>
        <end position="455"/>
    </location>
</feature>
<name>A0A975ATX7_9GAMM</name>
<dbReference type="SUPFAM" id="SSF49299">
    <property type="entry name" value="PKD domain"/>
    <property type="match status" value="1"/>
</dbReference>
<evidence type="ECO:0000256" key="1">
    <source>
        <dbReference type="ARBA" id="ARBA00001913"/>
    </source>
</evidence>
<dbReference type="SUPFAM" id="SSF49785">
    <property type="entry name" value="Galactose-binding domain-like"/>
    <property type="match status" value="1"/>
</dbReference>
<dbReference type="InterPro" id="IPR000601">
    <property type="entry name" value="PKD_dom"/>
</dbReference>
<dbReference type="RefSeq" id="WP_200610616.1">
    <property type="nucleotide sequence ID" value="NZ_CP071518.1"/>
</dbReference>
<proteinExistence type="predicted"/>
<dbReference type="SMART" id="SM00089">
    <property type="entry name" value="PKD"/>
    <property type="match status" value="1"/>
</dbReference>
<dbReference type="InterPro" id="IPR043504">
    <property type="entry name" value="Peptidase_S1_PA_chymotrypsin"/>
</dbReference>
<dbReference type="InterPro" id="IPR001254">
    <property type="entry name" value="Trypsin_dom"/>
</dbReference>